<dbReference type="SUPFAM" id="SSF51045">
    <property type="entry name" value="WW domain"/>
    <property type="match status" value="1"/>
</dbReference>
<dbReference type="RefSeq" id="XP_008870740.1">
    <property type="nucleotide sequence ID" value="XM_008872518.1"/>
</dbReference>
<accession>A0A024U304</accession>
<sequence>MHAESSQCAYPGWPACFGSPLERARYADQSTRPLLKPPVLPPTIQDHSHVKRIVQIQPPVARADRAYLATPPTCAFSIACKSDVATRKCYHCARFDAQRTGYYCDACFEARHPPVRLAHSWTFLCDERDSKADWIDHLTHLKLEQDFLELNGMLHHTSSFLDITAQAAASQYPIERKMKTAIETMTTIDTGIRTLMGHVKKSLKSKHLTRADAVRKIQEMWKVRKARKHLKALLRSVYQRMEDPATGNIYYFNKMTETAQWDAPIGLTADNDHRKRKKVKRQLNQVEAAQFIQRAYRRRLAIESVRRLIHKVYRKVHDPVSGRYYYYNRQTGEVSWTKPKLLGRHDDISSADDKKPARAAHVTNQEPLDAQEGAQRIQRMVRCAMARRQVRAMISRVYVKVWDDSRAQFYFYNTVTKAVSWEKPKWVDESDLMSPRTHRAALVQEKVNAIRHGSSDEAAQYLQRLIRRRQARRKLQQMLAEVYEMVLDEATGEYFYHNKRTGCVSWSKPSLIAS</sequence>
<evidence type="ECO:0000259" key="1">
    <source>
        <dbReference type="PROSITE" id="PS50020"/>
    </source>
</evidence>
<evidence type="ECO:0000313" key="2">
    <source>
        <dbReference type="EMBL" id="ETW00605.1"/>
    </source>
</evidence>
<dbReference type="CDD" id="cd00201">
    <property type="entry name" value="WW"/>
    <property type="match status" value="1"/>
</dbReference>
<organism evidence="2">
    <name type="scientific">Aphanomyces invadans</name>
    <dbReference type="NCBI Taxonomy" id="157072"/>
    <lineage>
        <taxon>Eukaryota</taxon>
        <taxon>Sar</taxon>
        <taxon>Stramenopiles</taxon>
        <taxon>Oomycota</taxon>
        <taxon>Saprolegniomycetes</taxon>
        <taxon>Saprolegniales</taxon>
        <taxon>Verrucalvaceae</taxon>
        <taxon>Aphanomyces</taxon>
    </lineage>
</organism>
<dbReference type="Pfam" id="PF00397">
    <property type="entry name" value="WW"/>
    <property type="match status" value="1"/>
</dbReference>
<dbReference type="PROSITE" id="PS50096">
    <property type="entry name" value="IQ"/>
    <property type="match status" value="2"/>
</dbReference>
<dbReference type="AlphaFoldDB" id="A0A024U304"/>
<dbReference type="OrthoDB" id="63972at2759"/>
<gene>
    <name evidence="2" type="ORF">H310_07177</name>
</gene>
<protein>
    <recommendedName>
        <fullName evidence="1">WW domain-containing protein</fullName>
    </recommendedName>
</protein>
<dbReference type="VEuPathDB" id="FungiDB:H310_07177"/>
<dbReference type="EMBL" id="KI913964">
    <property type="protein sequence ID" value="ETW00605.1"/>
    <property type="molecule type" value="Genomic_DNA"/>
</dbReference>
<feature type="domain" description="WW" evidence="1">
    <location>
        <begin position="321"/>
        <end position="341"/>
    </location>
</feature>
<dbReference type="GeneID" id="20084227"/>
<dbReference type="InterPro" id="IPR036020">
    <property type="entry name" value="WW_dom_sf"/>
</dbReference>
<proteinExistence type="predicted"/>
<dbReference type="InterPro" id="IPR001202">
    <property type="entry name" value="WW_dom"/>
</dbReference>
<dbReference type="PANTHER" id="PTHR47852">
    <property type="entry name" value="OS06G0298400 PROTEIN"/>
    <property type="match status" value="1"/>
</dbReference>
<reference evidence="2" key="1">
    <citation type="submission" date="2013-12" db="EMBL/GenBank/DDBJ databases">
        <title>The Genome Sequence of Aphanomyces invadans NJM9701.</title>
        <authorList>
            <consortium name="The Broad Institute Genomics Platform"/>
            <person name="Russ C."/>
            <person name="Tyler B."/>
            <person name="van West P."/>
            <person name="Dieguez-Uribeondo J."/>
            <person name="Young S.K."/>
            <person name="Zeng Q."/>
            <person name="Gargeya S."/>
            <person name="Fitzgerald M."/>
            <person name="Abouelleil A."/>
            <person name="Alvarado L."/>
            <person name="Chapman S.B."/>
            <person name="Gainer-Dewar J."/>
            <person name="Goldberg J."/>
            <person name="Griggs A."/>
            <person name="Gujja S."/>
            <person name="Hansen M."/>
            <person name="Howarth C."/>
            <person name="Imamovic A."/>
            <person name="Ireland A."/>
            <person name="Larimer J."/>
            <person name="McCowan C."/>
            <person name="Murphy C."/>
            <person name="Pearson M."/>
            <person name="Poon T.W."/>
            <person name="Priest M."/>
            <person name="Roberts A."/>
            <person name="Saif S."/>
            <person name="Shea T."/>
            <person name="Sykes S."/>
            <person name="Wortman J."/>
            <person name="Nusbaum C."/>
            <person name="Birren B."/>
        </authorList>
    </citation>
    <scope>NUCLEOTIDE SEQUENCE [LARGE SCALE GENOMIC DNA]</scope>
    <source>
        <strain evidence="2">NJM9701</strain>
    </source>
</reference>
<name>A0A024U304_9STRA</name>
<dbReference type="PROSITE" id="PS50020">
    <property type="entry name" value="WW_DOMAIN_2"/>
    <property type="match status" value="1"/>
</dbReference>
<dbReference type="Gene3D" id="2.20.70.10">
    <property type="match status" value="3"/>
</dbReference>
<dbReference type="PANTHER" id="PTHR47852:SF2">
    <property type="entry name" value="WW DOMAIN-CONTAINING PROTEIN"/>
    <property type="match status" value="1"/>
</dbReference>
<dbReference type="SMART" id="SM00456">
    <property type="entry name" value="WW"/>
    <property type="match status" value="4"/>
</dbReference>